<accession>A0A101I2J5</accession>
<dbReference type="AlphaFoldDB" id="A0A101I2J5"/>
<dbReference type="Proteomes" id="UP000053467">
    <property type="component" value="Unassembled WGS sequence"/>
</dbReference>
<dbReference type="EMBL" id="LGGX01000006">
    <property type="protein sequence ID" value="KUK87224.1"/>
    <property type="molecule type" value="Genomic_DNA"/>
</dbReference>
<sequence length="267" mass="30858">MKKIFLLILLVLFVLSCSLNRKSEETNINELIYSLQDILFETYDADQETTQVKNPIDPFLWYRTKSSEDTIKYDIGIDVVGDSAYATIKMIFPGDLNLWYIGDSDTVHIEKPYVDTFIKYCFFKKDTTRDYHNGWRLVKITNTFVKTKNPSDVNIDSIKIFADGVFDTLIKIDTSYFVKNDIVKIPSGTVVQITLFSSDTTSRFFAHTALKKKEIVYSSENTFTQNLRVPYIKKNYRLLIDGFTKGSLEDDSIEYSTFGIILPYTVE</sequence>
<gene>
    <name evidence="1" type="ORF">XE03_0832</name>
</gene>
<evidence type="ECO:0008006" key="3">
    <source>
        <dbReference type="Google" id="ProtNLM"/>
    </source>
</evidence>
<proteinExistence type="predicted"/>
<organism evidence="1 2">
    <name type="scientific">candidate division TA06 bacterium 34_109</name>
    <dbReference type="NCBI Taxonomy" id="1635277"/>
    <lineage>
        <taxon>Bacteria</taxon>
        <taxon>Bacteria division TA06</taxon>
    </lineage>
</organism>
<name>A0A101I2J5_UNCT6</name>
<reference evidence="2" key="1">
    <citation type="journal article" date="2015" name="MBio">
        <title>Genome-Resolved Metagenomic Analysis Reveals Roles for Candidate Phyla and Other Microbial Community Members in Biogeochemical Transformations in Oil Reservoirs.</title>
        <authorList>
            <person name="Hu P."/>
            <person name="Tom L."/>
            <person name="Singh A."/>
            <person name="Thomas B.C."/>
            <person name="Baker B.J."/>
            <person name="Piceno Y.M."/>
            <person name="Andersen G.L."/>
            <person name="Banfield J.F."/>
        </authorList>
    </citation>
    <scope>NUCLEOTIDE SEQUENCE [LARGE SCALE GENOMIC DNA]</scope>
</reference>
<comment type="caution">
    <text evidence="1">The sequence shown here is derived from an EMBL/GenBank/DDBJ whole genome shotgun (WGS) entry which is preliminary data.</text>
</comment>
<evidence type="ECO:0000313" key="2">
    <source>
        <dbReference type="Proteomes" id="UP000053467"/>
    </source>
</evidence>
<evidence type="ECO:0000313" key="1">
    <source>
        <dbReference type="EMBL" id="KUK87224.1"/>
    </source>
</evidence>
<protein>
    <recommendedName>
        <fullName evidence="3">Lipoprotein</fullName>
    </recommendedName>
</protein>
<dbReference type="PROSITE" id="PS51257">
    <property type="entry name" value="PROKAR_LIPOPROTEIN"/>
    <property type="match status" value="1"/>
</dbReference>